<accession>H0HUK8</accession>
<dbReference type="Proteomes" id="UP000003250">
    <property type="component" value="Unassembled WGS sequence"/>
</dbReference>
<dbReference type="PATRIC" id="fig|1107882.3.peg.3771"/>
<dbReference type="AlphaFoldDB" id="H0HUK8"/>
<reference evidence="1 2" key="1">
    <citation type="journal article" date="2012" name="J. Bacteriol.">
        <title>Draft Genome Sequence of Mesorhizobium alhagi CCNWXJ12-2T, a Novel Salt-Resistant Species Isolated from the Desert of Northwestern China.</title>
        <authorList>
            <person name="Zhou M."/>
            <person name="Chen W."/>
            <person name="Chen H."/>
            <person name="Wei G."/>
        </authorList>
    </citation>
    <scope>NUCLEOTIDE SEQUENCE [LARGE SCALE GENOMIC DNA]</scope>
    <source>
        <strain evidence="1 2">CCNWXJ12-2</strain>
    </source>
</reference>
<sequence length="78" mass="7953">MRAVAVTMDSIMKPVFGTPTGTGILPIGGIATQTPTAKISGNADAQAAERARWLYRNGGLNRGAFPPTRGSVAPAVAT</sequence>
<organism evidence="1 2">
    <name type="scientific">Mesorhizobium alhagi CCNWXJ12-2</name>
    <dbReference type="NCBI Taxonomy" id="1107882"/>
    <lineage>
        <taxon>Bacteria</taxon>
        <taxon>Pseudomonadati</taxon>
        <taxon>Pseudomonadota</taxon>
        <taxon>Alphaproteobacteria</taxon>
        <taxon>Hyphomicrobiales</taxon>
        <taxon>Phyllobacteriaceae</taxon>
        <taxon>Allomesorhizobium</taxon>
    </lineage>
</organism>
<gene>
    <name evidence="1" type="ORF">MAXJ12_19328</name>
</gene>
<proteinExistence type="predicted"/>
<name>H0HUK8_9HYPH</name>
<evidence type="ECO:0000313" key="1">
    <source>
        <dbReference type="EMBL" id="EHK55554.1"/>
    </source>
</evidence>
<evidence type="ECO:0000313" key="2">
    <source>
        <dbReference type="Proteomes" id="UP000003250"/>
    </source>
</evidence>
<protein>
    <submittedName>
        <fullName evidence="1">Uncharacterized protein</fullName>
    </submittedName>
</protein>
<dbReference type="EMBL" id="AHAM01000159">
    <property type="protein sequence ID" value="EHK55554.1"/>
    <property type="molecule type" value="Genomic_DNA"/>
</dbReference>
<keyword evidence="2" id="KW-1185">Reference proteome</keyword>